<dbReference type="Gene3D" id="3.30.110.110">
    <property type="entry name" value="Mre11, capping domain"/>
    <property type="match status" value="1"/>
</dbReference>
<dbReference type="Proteomes" id="UP000281553">
    <property type="component" value="Unassembled WGS sequence"/>
</dbReference>
<keyword evidence="2" id="KW-1185">Reference proteome</keyword>
<evidence type="ECO:0000313" key="1">
    <source>
        <dbReference type="EMBL" id="VDN31772.1"/>
    </source>
</evidence>
<organism evidence="1 2">
    <name type="scientific">Dibothriocephalus latus</name>
    <name type="common">Fish tapeworm</name>
    <name type="synonym">Diphyllobothrium latum</name>
    <dbReference type="NCBI Taxonomy" id="60516"/>
    <lineage>
        <taxon>Eukaryota</taxon>
        <taxon>Metazoa</taxon>
        <taxon>Spiralia</taxon>
        <taxon>Lophotrochozoa</taxon>
        <taxon>Platyhelminthes</taxon>
        <taxon>Cestoda</taxon>
        <taxon>Eucestoda</taxon>
        <taxon>Diphyllobothriidea</taxon>
        <taxon>Diphyllobothriidae</taxon>
        <taxon>Dibothriocephalus</taxon>
    </lineage>
</organism>
<accession>A0A3P7QIE1</accession>
<dbReference type="InterPro" id="IPR038487">
    <property type="entry name" value="Mre11_capping_dom"/>
</dbReference>
<reference evidence="1 2" key="1">
    <citation type="submission" date="2018-11" db="EMBL/GenBank/DDBJ databases">
        <authorList>
            <consortium name="Pathogen Informatics"/>
        </authorList>
    </citation>
    <scope>NUCLEOTIDE SEQUENCE [LARGE SCALE GENOMIC DNA]</scope>
</reference>
<protein>
    <submittedName>
        <fullName evidence="1">Uncharacterized protein</fullName>
    </submittedName>
</protein>
<sequence length="76" mass="8442">MKAEEGETPSHPRFLPPPEPICRLRVDTSGGFESFSILRFGQKDDWLEVKASKFASVTGVGSLSICWGSKLMYSTF</sequence>
<dbReference type="AlphaFoldDB" id="A0A3P7QIE1"/>
<dbReference type="EMBL" id="UYRU01081290">
    <property type="protein sequence ID" value="VDN31772.1"/>
    <property type="molecule type" value="Genomic_DNA"/>
</dbReference>
<evidence type="ECO:0000313" key="2">
    <source>
        <dbReference type="Proteomes" id="UP000281553"/>
    </source>
</evidence>
<proteinExistence type="predicted"/>
<name>A0A3P7QIE1_DIBLA</name>
<gene>
    <name evidence="1" type="ORF">DILT_LOCUS15825</name>
</gene>
<dbReference type="OrthoDB" id="30417at2759"/>